<dbReference type="InterPro" id="IPR013149">
    <property type="entry name" value="ADH-like_C"/>
</dbReference>
<organism evidence="2 3">
    <name type="scientific">Actinomadura hallensis</name>
    <dbReference type="NCBI Taxonomy" id="337895"/>
    <lineage>
        <taxon>Bacteria</taxon>
        <taxon>Bacillati</taxon>
        <taxon>Actinomycetota</taxon>
        <taxon>Actinomycetes</taxon>
        <taxon>Streptosporangiales</taxon>
        <taxon>Thermomonosporaceae</taxon>
        <taxon>Actinomadura</taxon>
    </lineage>
</organism>
<dbReference type="PANTHER" id="PTHR43677:SF4">
    <property type="entry name" value="QUINONE OXIDOREDUCTASE-LIKE PROTEIN 2"/>
    <property type="match status" value="1"/>
</dbReference>
<sequence>MRAAEIRECGRPPVVAERDAPAPGDGEVLVEVVAAPITPLDLLCATGTSYFGKPATPYVPGVQGVGTAGGRTVWFPTRAGMAPGDGSMAETAAVPADDLVELPDGVDPVELAALGLSAVAAHMAMNWRGELAEGEQVIVLGAGGVVGQAAVQLARTAGARRIIAGARSPAARERARRAGADAVVALDTGDAAELARRFADAADGPADLVLDPLFGVPAAAAARTLRPGGRIVNLGGSADETSPIDSSTIRSKSLRLLGYTNNELTPRQRAEAVAFVAGEAAAGRLAVAHEAVPLDDAAAAWRRQADGTAEGRIVLTPRPAG</sequence>
<gene>
    <name evidence="2" type="ORF">FHX41_2304</name>
</gene>
<accession>A0A543IDJ3</accession>
<dbReference type="Gene3D" id="3.90.180.10">
    <property type="entry name" value="Medium-chain alcohol dehydrogenases, catalytic domain"/>
    <property type="match status" value="1"/>
</dbReference>
<dbReference type="OrthoDB" id="4330785at2"/>
<dbReference type="RefSeq" id="WP_141968252.1">
    <property type="nucleotide sequence ID" value="NZ_VFPO01000001.1"/>
</dbReference>
<dbReference type="SMART" id="SM00829">
    <property type="entry name" value="PKS_ER"/>
    <property type="match status" value="1"/>
</dbReference>
<dbReference type="EMBL" id="VFPO01000001">
    <property type="protein sequence ID" value="TQM68653.1"/>
    <property type="molecule type" value="Genomic_DNA"/>
</dbReference>
<dbReference type="AlphaFoldDB" id="A0A543IDJ3"/>
<name>A0A543IDJ3_9ACTN</name>
<evidence type="ECO:0000313" key="2">
    <source>
        <dbReference type="EMBL" id="TQM68653.1"/>
    </source>
</evidence>
<feature type="domain" description="Enoyl reductase (ER)" evidence="1">
    <location>
        <begin position="10"/>
        <end position="315"/>
    </location>
</feature>
<evidence type="ECO:0000313" key="3">
    <source>
        <dbReference type="Proteomes" id="UP000316706"/>
    </source>
</evidence>
<dbReference type="InterPro" id="IPR011032">
    <property type="entry name" value="GroES-like_sf"/>
</dbReference>
<dbReference type="Gene3D" id="3.40.50.720">
    <property type="entry name" value="NAD(P)-binding Rossmann-like Domain"/>
    <property type="match status" value="1"/>
</dbReference>
<dbReference type="SUPFAM" id="SSF51735">
    <property type="entry name" value="NAD(P)-binding Rossmann-fold domains"/>
    <property type="match status" value="1"/>
</dbReference>
<dbReference type="PANTHER" id="PTHR43677">
    <property type="entry name" value="SHORT-CHAIN DEHYDROGENASE/REDUCTASE"/>
    <property type="match status" value="1"/>
</dbReference>
<protein>
    <submittedName>
        <fullName evidence="2">NADPH:quinone reductase-like Zn-dependent oxidoreductase</fullName>
    </submittedName>
</protein>
<dbReference type="InterPro" id="IPR051397">
    <property type="entry name" value="Zn-ADH-like_protein"/>
</dbReference>
<comment type="caution">
    <text evidence="2">The sequence shown here is derived from an EMBL/GenBank/DDBJ whole genome shotgun (WGS) entry which is preliminary data.</text>
</comment>
<proteinExistence type="predicted"/>
<dbReference type="Proteomes" id="UP000316706">
    <property type="component" value="Unassembled WGS sequence"/>
</dbReference>
<dbReference type="Pfam" id="PF00107">
    <property type="entry name" value="ADH_zinc_N"/>
    <property type="match status" value="1"/>
</dbReference>
<dbReference type="SUPFAM" id="SSF50129">
    <property type="entry name" value="GroES-like"/>
    <property type="match status" value="1"/>
</dbReference>
<reference evidence="2 3" key="1">
    <citation type="submission" date="2019-06" db="EMBL/GenBank/DDBJ databases">
        <title>Sequencing the genomes of 1000 actinobacteria strains.</title>
        <authorList>
            <person name="Klenk H.-P."/>
        </authorList>
    </citation>
    <scope>NUCLEOTIDE SEQUENCE [LARGE SCALE GENOMIC DNA]</scope>
    <source>
        <strain evidence="2 3">DSM 45043</strain>
    </source>
</reference>
<keyword evidence="3" id="KW-1185">Reference proteome</keyword>
<dbReference type="GO" id="GO:0016491">
    <property type="term" value="F:oxidoreductase activity"/>
    <property type="evidence" value="ECO:0007669"/>
    <property type="project" value="InterPro"/>
</dbReference>
<dbReference type="InterPro" id="IPR020843">
    <property type="entry name" value="ER"/>
</dbReference>
<evidence type="ECO:0000259" key="1">
    <source>
        <dbReference type="SMART" id="SM00829"/>
    </source>
</evidence>
<dbReference type="InterPro" id="IPR036291">
    <property type="entry name" value="NAD(P)-bd_dom_sf"/>
</dbReference>